<dbReference type="AlphaFoldDB" id="A0AAV4N854"/>
<organism evidence="1 2">
    <name type="scientific">Caerostris extrusa</name>
    <name type="common">Bark spider</name>
    <name type="synonym">Caerostris bankana</name>
    <dbReference type="NCBI Taxonomy" id="172846"/>
    <lineage>
        <taxon>Eukaryota</taxon>
        <taxon>Metazoa</taxon>
        <taxon>Ecdysozoa</taxon>
        <taxon>Arthropoda</taxon>
        <taxon>Chelicerata</taxon>
        <taxon>Arachnida</taxon>
        <taxon>Araneae</taxon>
        <taxon>Araneomorphae</taxon>
        <taxon>Entelegynae</taxon>
        <taxon>Araneoidea</taxon>
        <taxon>Araneidae</taxon>
        <taxon>Caerostris</taxon>
    </lineage>
</organism>
<accession>A0AAV4N854</accession>
<evidence type="ECO:0000313" key="2">
    <source>
        <dbReference type="Proteomes" id="UP001054945"/>
    </source>
</evidence>
<evidence type="ECO:0008006" key="3">
    <source>
        <dbReference type="Google" id="ProtNLM"/>
    </source>
</evidence>
<reference evidence="1 2" key="1">
    <citation type="submission" date="2021-06" db="EMBL/GenBank/DDBJ databases">
        <title>Caerostris extrusa draft genome.</title>
        <authorList>
            <person name="Kono N."/>
            <person name="Arakawa K."/>
        </authorList>
    </citation>
    <scope>NUCLEOTIDE SEQUENCE [LARGE SCALE GENOMIC DNA]</scope>
</reference>
<name>A0AAV4N854_CAEEX</name>
<proteinExistence type="predicted"/>
<gene>
    <name evidence="1" type="ORF">CEXT_702851</name>
</gene>
<protein>
    <recommendedName>
        <fullName evidence="3">Reverse transcriptase domain-containing protein</fullName>
    </recommendedName>
</protein>
<sequence>MGSSNKKLQAFADDFIFTITSDNRKEMEKKSTTSSQKFMTWAINEKLQISEQKPKQWYLAKGQYKRKPLIRLNNTTIKCYKELNYLGVTFDQNLNFIPHLKNQKEVLIHANRLAAMTGRGWGVNPKIIRKWYKNCHRTEDLLRSIHLGRKPWQFEKKNNQFNTKTIRVKDNPCIQNIP</sequence>
<dbReference type="Proteomes" id="UP001054945">
    <property type="component" value="Unassembled WGS sequence"/>
</dbReference>
<dbReference type="EMBL" id="BPLR01020571">
    <property type="protein sequence ID" value="GIX80133.1"/>
    <property type="molecule type" value="Genomic_DNA"/>
</dbReference>
<comment type="caution">
    <text evidence="1">The sequence shown here is derived from an EMBL/GenBank/DDBJ whole genome shotgun (WGS) entry which is preliminary data.</text>
</comment>
<evidence type="ECO:0000313" key="1">
    <source>
        <dbReference type="EMBL" id="GIX80133.1"/>
    </source>
</evidence>
<keyword evidence="2" id="KW-1185">Reference proteome</keyword>